<evidence type="ECO:0000256" key="6">
    <source>
        <dbReference type="SAM" id="MobiDB-lite"/>
    </source>
</evidence>
<dbReference type="InterPro" id="IPR013087">
    <property type="entry name" value="Znf_C2H2_type"/>
</dbReference>
<evidence type="ECO:0000256" key="3">
    <source>
        <dbReference type="ARBA" id="ARBA00022771"/>
    </source>
</evidence>
<dbReference type="InterPro" id="IPR036236">
    <property type="entry name" value="Znf_C2H2_sf"/>
</dbReference>
<feature type="compositionally biased region" description="Low complexity" evidence="6">
    <location>
        <begin position="122"/>
        <end position="133"/>
    </location>
</feature>
<dbReference type="PANTHER" id="PTHR24379:SF121">
    <property type="entry name" value="C2H2-TYPE DOMAIN-CONTAINING PROTEIN"/>
    <property type="match status" value="1"/>
</dbReference>
<organism evidence="8 9">
    <name type="scientific">Cylindrobasidium torrendii FP15055 ss-10</name>
    <dbReference type="NCBI Taxonomy" id="1314674"/>
    <lineage>
        <taxon>Eukaryota</taxon>
        <taxon>Fungi</taxon>
        <taxon>Dikarya</taxon>
        <taxon>Basidiomycota</taxon>
        <taxon>Agaricomycotina</taxon>
        <taxon>Agaricomycetes</taxon>
        <taxon>Agaricomycetidae</taxon>
        <taxon>Agaricales</taxon>
        <taxon>Marasmiineae</taxon>
        <taxon>Physalacriaceae</taxon>
        <taxon>Cylindrobasidium</taxon>
    </lineage>
</organism>
<feature type="region of interest" description="Disordered" evidence="6">
    <location>
        <begin position="221"/>
        <end position="256"/>
    </location>
</feature>
<evidence type="ECO:0000256" key="1">
    <source>
        <dbReference type="ARBA" id="ARBA00022723"/>
    </source>
</evidence>
<dbReference type="AlphaFoldDB" id="A0A0D7B4H7"/>
<dbReference type="SUPFAM" id="SSF57667">
    <property type="entry name" value="beta-beta-alpha zinc fingers"/>
    <property type="match status" value="2"/>
</dbReference>
<dbReference type="SMART" id="SM00355">
    <property type="entry name" value="ZnF_C2H2"/>
    <property type="match status" value="3"/>
</dbReference>
<keyword evidence="4" id="KW-0862">Zinc</keyword>
<feature type="compositionally biased region" description="Low complexity" evidence="6">
    <location>
        <begin position="227"/>
        <end position="240"/>
    </location>
</feature>
<accession>A0A0D7B4H7</accession>
<dbReference type="FunFam" id="3.30.160.60:FF:000446">
    <property type="entry name" value="Zinc finger protein"/>
    <property type="match status" value="1"/>
</dbReference>
<feature type="domain" description="C2H2-type" evidence="7">
    <location>
        <begin position="19"/>
        <end position="46"/>
    </location>
</feature>
<keyword evidence="3 5" id="KW-0863">Zinc-finger</keyword>
<evidence type="ECO:0000313" key="8">
    <source>
        <dbReference type="EMBL" id="KIY65387.1"/>
    </source>
</evidence>
<gene>
    <name evidence="8" type="ORF">CYLTODRAFT_492362</name>
</gene>
<protein>
    <recommendedName>
        <fullName evidence="7">C2H2-type domain-containing protein</fullName>
    </recommendedName>
</protein>
<evidence type="ECO:0000313" key="9">
    <source>
        <dbReference type="Proteomes" id="UP000054007"/>
    </source>
</evidence>
<dbReference type="Pfam" id="PF00096">
    <property type="entry name" value="zf-C2H2"/>
    <property type="match status" value="1"/>
</dbReference>
<dbReference type="PROSITE" id="PS50157">
    <property type="entry name" value="ZINC_FINGER_C2H2_2"/>
    <property type="match status" value="3"/>
</dbReference>
<dbReference type="PANTHER" id="PTHR24379">
    <property type="entry name" value="KRAB AND ZINC FINGER DOMAIN-CONTAINING"/>
    <property type="match status" value="1"/>
</dbReference>
<dbReference type="OrthoDB" id="654211at2759"/>
<sequence length="288" mass="31584">MPKVASQKVSACSTQDKAFICPVCGKTTKSKRYLKRHMDVHDPSTKSKYQCPEPGCSHSARQKANLKEHQKAVHQGIKDLACPYCEYTSSGAPNINHHQRRHHPELPFISLSVIRAMSTMSAMTSSATSSSSSPPRDWSPAHPSTSTTLPTQPPVYDDWMQGTSIPDNNFDFDFNALDYGYQLPTDVYFPPNPLAFEMFPATGSGLVDQDYPAFFQGETQELPEDQSPATSASPASSEESCGLRLPTPSWEQPMSSQSGYANDFGCGASLEGFSSQIDEWLSNSGFAY</sequence>
<name>A0A0D7B4H7_9AGAR</name>
<dbReference type="Gene3D" id="3.30.160.60">
    <property type="entry name" value="Classic Zinc Finger"/>
    <property type="match status" value="2"/>
</dbReference>
<evidence type="ECO:0000256" key="4">
    <source>
        <dbReference type="ARBA" id="ARBA00022833"/>
    </source>
</evidence>
<dbReference type="GO" id="GO:0008270">
    <property type="term" value="F:zinc ion binding"/>
    <property type="evidence" value="ECO:0007669"/>
    <property type="project" value="UniProtKB-KW"/>
</dbReference>
<dbReference type="Proteomes" id="UP000054007">
    <property type="component" value="Unassembled WGS sequence"/>
</dbReference>
<feature type="region of interest" description="Disordered" evidence="6">
    <location>
        <begin position="122"/>
        <end position="162"/>
    </location>
</feature>
<dbReference type="STRING" id="1314674.A0A0D7B4H7"/>
<keyword evidence="2" id="KW-0677">Repeat</keyword>
<evidence type="ECO:0000259" key="7">
    <source>
        <dbReference type="PROSITE" id="PS50157"/>
    </source>
</evidence>
<dbReference type="EMBL" id="KN880592">
    <property type="protein sequence ID" value="KIY65387.1"/>
    <property type="molecule type" value="Genomic_DNA"/>
</dbReference>
<reference evidence="8 9" key="1">
    <citation type="journal article" date="2015" name="Fungal Genet. Biol.">
        <title>Evolution of novel wood decay mechanisms in Agaricales revealed by the genome sequences of Fistulina hepatica and Cylindrobasidium torrendii.</title>
        <authorList>
            <person name="Floudas D."/>
            <person name="Held B.W."/>
            <person name="Riley R."/>
            <person name="Nagy L.G."/>
            <person name="Koehler G."/>
            <person name="Ransdell A.S."/>
            <person name="Younus H."/>
            <person name="Chow J."/>
            <person name="Chiniquy J."/>
            <person name="Lipzen A."/>
            <person name="Tritt A."/>
            <person name="Sun H."/>
            <person name="Haridas S."/>
            <person name="LaButti K."/>
            <person name="Ohm R.A."/>
            <person name="Kues U."/>
            <person name="Blanchette R.A."/>
            <person name="Grigoriev I.V."/>
            <person name="Minto R.E."/>
            <person name="Hibbett D.S."/>
        </authorList>
    </citation>
    <scope>NUCLEOTIDE SEQUENCE [LARGE SCALE GENOMIC DNA]</scope>
    <source>
        <strain evidence="8 9">FP15055 ss-10</strain>
    </source>
</reference>
<proteinExistence type="predicted"/>
<evidence type="ECO:0000256" key="2">
    <source>
        <dbReference type="ARBA" id="ARBA00022737"/>
    </source>
</evidence>
<evidence type="ECO:0000256" key="5">
    <source>
        <dbReference type="PROSITE-ProRule" id="PRU00042"/>
    </source>
</evidence>
<feature type="domain" description="C2H2-type" evidence="7">
    <location>
        <begin position="80"/>
        <end position="107"/>
    </location>
</feature>
<keyword evidence="1" id="KW-0479">Metal-binding</keyword>
<keyword evidence="9" id="KW-1185">Reference proteome</keyword>
<feature type="domain" description="C2H2-type" evidence="7">
    <location>
        <begin position="49"/>
        <end position="79"/>
    </location>
</feature>